<evidence type="ECO:0000313" key="1">
    <source>
        <dbReference type="EMBL" id="PON42163.1"/>
    </source>
</evidence>
<feature type="non-terminal residue" evidence="1">
    <location>
        <position position="1"/>
    </location>
</feature>
<keyword evidence="2" id="KW-1185">Reference proteome</keyword>
<protein>
    <submittedName>
        <fullName evidence="1">Uncharacterized protein</fullName>
    </submittedName>
</protein>
<accession>A0A2P5B038</accession>
<proteinExistence type="predicted"/>
<comment type="caution">
    <text evidence="1">The sequence shown here is derived from an EMBL/GenBank/DDBJ whole genome shotgun (WGS) entry which is preliminary data.</text>
</comment>
<dbReference type="Proteomes" id="UP000237105">
    <property type="component" value="Unassembled WGS sequence"/>
</dbReference>
<gene>
    <name evidence="1" type="ORF">PanWU01x14_284030</name>
</gene>
<name>A0A2P5B038_PARAD</name>
<sequence length="120" mass="13692">KQWPRAIFIPMPRWWYLNTTRKKRISRVGVITSIPGVTMPHDYAIKNKGSLGSLLPQNQFFLSTTQALLSYNIYTSIPHPSSHQIPKDFTIPFGHPPCSSLKHYHYHIIPPSPPSTFLPG</sequence>
<reference evidence="2" key="1">
    <citation type="submission" date="2016-06" db="EMBL/GenBank/DDBJ databases">
        <title>Parallel loss of symbiosis genes in relatives of nitrogen-fixing non-legume Parasponia.</title>
        <authorList>
            <person name="Van Velzen R."/>
            <person name="Holmer R."/>
            <person name="Bu F."/>
            <person name="Rutten L."/>
            <person name="Van Zeijl A."/>
            <person name="Liu W."/>
            <person name="Santuari L."/>
            <person name="Cao Q."/>
            <person name="Sharma T."/>
            <person name="Shen D."/>
            <person name="Roswanjaya Y."/>
            <person name="Wardhani T."/>
            <person name="Kalhor M.S."/>
            <person name="Jansen J."/>
            <person name="Van den Hoogen J."/>
            <person name="Gungor B."/>
            <person name="Hartog M."/>
            <person name="Hontelez J."/>
            <person name="Verver J."/>
            <person name="Yang W.-C."/>
            <person name="Schijlen E."/>
            <person name="Repin R."/>
            <person name="Schilthuizen M."/>
            <person name="Schranz E."/>
            <person name="Heidstra R."/>
            <person name="Miyata K."/>
            <person name="Fedorova E."/>
            <person name="Kohlen W."/>
            <person name="Bisseling T."/>
            <person name="Smit S."/>
            <person name="Geurts R."/>
        </authorList>
    </citation>
    <scope>NUCLEOTIDE SEQUENCE [LARGE SCALE GENOMIC DNA]</scope>
    <source>
        <strain evidence="2">cv. WU1-14</strain>
    </source>
</reference>
<dbReference type="EMBL" id="JXTB01000398">
    <property type="protein sequence ID" value="PON42163.1"/>
    <property type="molecule type" value="Genomic_DNA"/>
</dbReference>
<dbReference type="AlphaFoldDB" id="A0A2P5B038"/>
<organism evidence="1 2">
    <name type="scientific">Parasponia andersonii</name>
    <name type="common">Sponia andersonii</name>
    <dbReference type="NCBI Taxonomy" id="3476"/>
    <lineage>
        <taxon>Eukaryota</taxon>
        <taxon>Viridiplantae</taxon>
        <taxon>Streptophyta</taxon>
        <taxon>Embryophyta</taxon>
        <taxon>Tracheophyta</taxon>
        <taxon>Spermatophyta</taxon>
        <taxon>Magnoliopsida</taxon>
        <taxon>eudicotyledons</taxon>
        <taxon>Gunneridae</taxon>
        <taxon>Pentapetalae</taxon>
        <taxon>rosids</taxon>
        <taxon>fabids</taxon>
        <taxon>Rosales</taxon>
        <taxon>Cannabaceae</taxon>
        <taxon>Parasponia</taxon>
    </lineage>
</organism>
<evidence type="ECO:0000313" key="2">
    <source>
        <dbReference type="Proteomes" id="UP000237105"/>
    </source>
</evidence>